<dbReference type="EMBL" id="WTYL01000001">
    <property type="protein sequence ID" value="MXP42961.1"/>
    <property type="molecule type" value="Genomic_DNA"/>
</dbReference>
<keyword evidence="2" id="KW-1185">Reference proteome</keyword>
<dbReference type="RefSeq" id="WP_160754615.1">
    <property type="nucleotide sequence ID" value="NZ_WTYL01000001.1"/>
</dbReference>
<name>A0A845AVA1_9SPHN</name>
<evidence type="ECO:0008006" key="3">
    <source>
        <dbReference type="Google" id="ProtNLM"/>
    </source>
</evidence>
<protein>
    <recommendedName>
        <fullName evidence="3">Helix-turn-helix domain-containing protein</fullName>
    </recommendedName>
</protein>
<evidence type="ECO:0000313" key="1">
    <source>
        <dbReference type="EMBL" id="MXP42961.1"/>
    </source>
</evidence>
<sequence>MKTINDFSTSEKAVIRERRKHQGNVELARVFGCDARTIAAIGRGS</sequence>
<gene>
    <name evidence="1" type="ORF">GRI65_00660</name>
</gene>
<dbReference type="AlphaFoldDB" id="A0A845AVA1"/>
<accession>A0A845AVA1</accession>
<evidence type="ECO:0000313" key="2">
    <source>
        <dbReference type="Proteomes" id="UP000431922"/>
    </source>
</evidence>
<reference evidence="1 2" key="1">
    <citation type="submission" date="2019-12" db="EMBL/GenBank/DDBJ databases">
        <title>Genomic-based taxomic classification of the family Erythrobacteraceae.</title>
        <authorList>
            <person name="Xu L."/>
        </authorList>
    </citation>
    <scope>NUCLEOTIDE SEQUENCE [LARGE SCALE GENOMIC DNA]</scope>
    <source>
        <strain evidence="1 2">KCTC 42453</strain>
    </source>
</reference>
<proteinExistence type="predicted"/>
<dbReference type="Proteomes" id="UP000431922">
    <property type="component" value="Unassembled WGS sequence"/>
</dbReference>
<comment type="caution">
    <text evidence="1">The sequence shown here is derived from an EMBL/GenBank/DDBJ whole genome shotgun (WGS) entry which is preliminary data.</text>
</comment>
<organism evidence="1 2">
    <name type="scientific">Allopontixanthobacter sediminis</name>
    <dbReference type="NCBI Taxonomy" id="1689985"/>
    <lineage>
        <taxon>Bacteria</taxon>
        <taxon>Pseudomonadati</taxon>
        <taxon>Pseudomonadota</taxon>
        <taxon>Alphaproteobacteria</taxon>
        <taxon>Sphingomonadales</taxon>
        <taxon>Erythrobacteraceae</taxon>
        <taxon>Allopontixanthobacter</taxon>
    </lineage>
</organism>